<dbReference type="NCBIfam" id="NF041045">
    <property type="entry name" value="RsbA_anti_sig"/>
    <property type="match status" value="1"/>
</dbReference>
<keyword evidence="1" id="KW-0808">Transferase</keyword>
<dbReference type="CDD" id="cd16936">
    <property type="entry name" value="HATPase_RsbW-like"/>
    <property type="match status" value="1"/>
</dbReference>
<dbReference type="InterPro" id="IPR025847">
    <property type="entry name" value="MEDS_domain"/>
</dbReference>
<evidence type="ECO:0000259" key="2">
    <source>
        <dbReference type="Pfam" id="PF13581"/>
    </source>
</evidence>
<feature type="domain" description="Histidine kinase/HSP90-like ATPase" evidence="2">
    <location>
        <begin position="196"/>
        <end position="305"/>
    </location>
</feature>
<dbReference type="SUPFAM" id="SSF55874">
    <property type="entry name" value="ATPase domain of HSP90 chaperone/DNA topoisomerase II/histidine kinase"/>
    <property type="match status" value="1"/>
</dbReference>
<dbReference type="RefSeq" id="WP_310365858.1">
    <property type="nucleotide sequence ID" value="NZ_JAVDYB010000001.1"/>
</dbReference>
<name>A0AAE3YKL9_9ACTN</name>
<evidence type="ECO:0000313" key="4">
    <source>
        <dbReference type="EMBL" id="MDR7275195.1"/>
    </source>
</evidence>
<dbReference type="AlphaFoldDB" id="A0AAE3YKL9"/>
<evidence type="ECO:0000256" key="1">
    <source>
        <dbReference type="ARBA" id="ARBA00022527"/>
    </source>
</evidence>
<dbReference type="InterPro" id="IPR047718">
    <property type="entry name" value="RsbA-like_anti_sig"/>
</dbReference>
<dbReference type="Pfam" id="PF14417">
    <property type="entry name" value="MEDS"/>
    <property type="match status" value="1"/>
</dbReference>
<dbReference type="InterPro" id="IPR050267">
    <property type="entry name" value="Anti-sigma-factor_SerPK"/>
</dbReference>
<gene>
    <name evidence="4" type="ORF">J2S41_001973</name>
</gene>
<sequence length="316" mass="33965">MTVSAPGLCHEALFYDSDDAYRDALLPFLRDGLAAGDALVAAVRRENIALLRDALGPDAPHVTFIDRDEWYRRPAVTIAGWWTLLARARAAGHTGARIVGEVAFGGLERHRTWTRYESAVNAVFADAPAWIVCPYDTRALPGRVLADAHRTHPVIRDPGRRDSAGYRAPGSLLRELPEELPPVSGPPLADRPLHDVTDLAAVRETVRAIAAGWPAEALEDLLLVTTEIAVNGLRHGRGERRLRVWRSGDTVVCEAADDGPGPADPLVGYGAPAEGSQGGRGLWIVRQLCDEVAIAAEPARTRVRVAMTAAPGVTTG</sequence>
<organism evidence="4 5">
    <name type="scientific">Catenuloplanes atrovinosus</name>
    <dbReference type="NCBI Taxonomy" id="137266"/>
    <lineage>
        <taxon>Bacteria</taxon>
        <taxon>Bacillati</taxon>
        <taxon>Actinomycetota</taxon>
        <taxon>Actinomycetes</taxon>
        <taxon>Micromonosporales</taxon>
        <taxon>Micromonosporaceae</taxon>
        <taxon>Catenuloplanes</taxon>
    </lineage>
</organism>
<dbReference type="InterPro" id="IPR003594">
    <property type="entry name" value="HATPase_dom"/>
</dbReference>
<protein>
    <submittedName>
        <fullName evidence="4">Anti-sigma regulatory factor (Ser/Thr protein kinase)</fullName>
    </submittedName>
</protein>
<dbReference type="Proteomes" id="UP001183643">
    <property type="component" value="Unassembled WGS sequence"/>
</dbReference>
<dbReference type="InterPro" id="IPR036890">
    <property type="entry name" value="HATPase_C_sf"/>
</dbReference>
<dbReference type="EMBL" id="JAVDYB010000001">
    <property type="protein sequence ID" value="MDR7275195.1"/>
    <property type="molecule type" value="Genomic_DNA"/>
</dbReference>
<keyword evidence="1" id="KW-0723">Serine/threonine-protein kinase</keyword>
<evidence type="ECO:0000313" key="5">
    <source>
        <dbReference type="Proteomes" id="UP001183643"/>
    </source>
</evidence>
<dbReference type="Gene3D" id="3.30.565.10">
    <property type="entry name" value="Histidine kinase-like ATPase, C-terminal domain"/>
    <property type="match status" value="1"/>
</dbReference>
<accession>A0AAE3YKL9</accession>
<dbReference type="PANTHER" id="PTHR35526:SF3">
    <property type="entry name" value="ANTI-SIGMA-F FACTOR RSBW"/>
    <property type="match status" value="1"/>
</dbReference>
<comment type="caution">
    <text evidence="4">The sequence shown here is derived from an EMBL/GenBank/DDBJ whole genome shotgun (WGS) entry which is preliminary data.</text>
</comment>
<proteinExistence type="predicted"/>
<keyword evidence="1" id="KW-0418">Kinase</keyword>
<dbReference type="Pfam" id="PF13581">
    <property type="entry name" value="HATPase_c_2"/>
    <property type="match status" value="1"/>
</dbReference>
<reference evidence="4" key="1">
    <citation type="submission" date="2023-07" db="EMBL/GenBank/DDBJ databases">
        <title>Sequencing the genomes of 1000 actinobacteria strains.</title>
        <authorList>
            <person name="Klenk H.-P."/>
        </authorList>
    </citation>
    <scope>NUCLEOTIDE SEQUENCE</scope>
    <source>
        <strain evidence="4">DSM 44707</strain>
    </source>
</reference>
<dbReference type="GO" id="GO:0004674">
    <property type="term" value="F:protein serine/threonine kinase activity"/>
    <property type="evidence" value="ECO:0007669"/>
    <property type="project" value="UniProtKB-KW"/>
</dbReference>
<feature type="domain" description="MEDS" evidence="3">
    <location>
        <begin position="10"/>
        <end position="153"/>
    </location>
</feature>
<evidence type="ECO:0000259" key="3">
    <source>
        <dbReference type="Pfam" id="PF14417"/>
    </source>
</evidence>
<keyword evidence="5" id="KW-1185">Reference proteome</keyword>
<dbReference type="PANTHER" id="PTHR35526">
    <property type="entry name" value="ANTI-SIGMA-F FACTOR RSBW-RELATED"/>
    <property type="match status" value="1"/>
</dbReference>